<sequence length="131" mass="15501">MKKLPKRKDLIYPELSYTLIGVLFDVYNHLGPGHKEKYYQKAVAIALKDINLLFKEQLYSPVIFNDNNIGRYYLDFLIEDKIVLEIKSGEKFLKQNITQIYSYLKIKKLKLGILANFTKEGLKFRRILNIR</sequence>
<dbReference type="Pfam" id="PF13366">
    <property type="entry name" value="PDDEXK_3"/>
    <property type="match status" value="1"/>
</dbReference>
<gene>
    <name evidence="1" type="ORF">COS93_00775</name>
</gene>
<name>A0A2M6Z435_9BACT</name>
<dbReference type="InterPro" id="IPR026350">
    <property type="entry name" value="GxxExxY"/>
</dbReference>
<dbReference type="NCBIfam" id="TIGR04256">
    <property type="entry name" value="GxxExxY"/>
    <property type="match status" value="1"/>
</dbReference>
<reference evidence="2" key="1">
    <citation type="submission" date="2017-09" db="EMBL/GenBank/DDBJ databases">
        <title>Depth-based differentiation of microbial function through sediment-hosted aquifers and enrichment of novel symbionts in the deep terrestrial subsurface.</title>
        <authorList>
            <person name="Probst A.J."/>
            <person name="Ladd B."/>
            <person name="Jarett J.K."/>
            <person name="Geller-Mcgrath D.E."/>
            <person name="Sieber C.M.K."/>
            <person name="Emerson J.B."/>
            <person name="Anantharaman K."/>
            <person name="Thomas B.C."/>
            <person name="Malmstrom R."/>
            <person name="Stieglmeier M."/>
            <person name="Klingl A."/>
            <person name="Woyke T."/>
            <person name="Ryan C.M."/>
            <person name="Banfield J.F."/>
        </authorList>
    </citation>
    <scope>NUCLEOTIDE SEQUENCE [LARGE SCALE GENOMIC DNA]</scope>
</reference>
<evidence type="ECO:0000313" key="1">
    <source>
        <dbReference type="EMBL" id="PIU47095.1"/>
    </source>
</evidence>
<dbReference type="Proteomes" id="UP000228777">
    <property type="component" value="Unassembled WGS sequence"/>
</dbReference>
<accession>A0A2M6Z435</accession>
<evidence type="ECO:0000313" key="2">
    <source>
        <dbReference type="Proteomes" id="UP000228777"/>
    </source>
</evidence>
<organism evidence="1 2">
    <name type="scientific">bacterium (Candidatus Gribaldobacteria) CG07_land_8_20_14_0_80_33_18</name>
    <dbReference type="NCBI Taxonomy" id="2014272"/>
    <lineage>
        <taxon>Bacteria</taxon>
        <taxon>Candidatus Gribaldobacteria</taxon>
    </lineage>
</organism>
<protein>
    <submittedName>
        <fullName evidence="1">GxxExxY protein</fullName>
    </submittedName>
</protein>
<proteinExistence type="predicted"/>
<dbReference type="EMBL" id="PEWP01000015">
    <property type="protein sequence ID" value="PIU47095.1"/>
    <property type="molecule type" value="Genomic_DNA"/>
</dbReference>
<dbReference type="AlphaFoldDB" id="A0A2M6Z435"/>
<comment type="caution">
    <text evidence="1">The sequence shown here is derived from an EMBL/GenBank/DDBJ whole genome shotgun (WGS) entry which is preliminary data.</text>
</comment>